<dbReference type="WBParaSite" id="nRc.2.0.1.t03635-RA">
    <property type="protein sequence ID" value="nRc.2.0.1.t03635-RA"/>
    <property type="gene ID" value="nRc.2.0.1.g03635"/>
</dbReference>
<sequence>MQKIYHDYEPEFVSKNYAKLFKNHIRFCKEVFGSTEPAPEEKHLDSIKDSLKVITL</sequence>
<evidence type="ECO:0000313" key="1">
    <source>
        <dbReference type="Proteomes" id="UP000887565"/>
    </source>
</evidence>
<dbReference type="AlphaFoldDB" id="A0A915HQ90"/>
<protein>
    <submittedName>
        <fullName evidence="2">Uncharacterized protein</fullName>
    </submittedName>
</protein>
<reference evidence="2" key="1">
    <citation type="submission" date="2022-11" db="UniProtKB">
        <authorList>
            <consortium name="WormBaseParasite"/>
        </authorList>
    </citation>
    <scope>IDENTIFICATION</scope>
</reference>
<dbReference type="Proteomes" id="UP000887565">
    <property type="component" value="Unplaced"/>
</dbReference>
<proteinExistence type="predicted"/>
<keyword evidence="1" id="KW-1185">Reference proteome</keyword>
<name>A0A915HQ90_ROMCU</name>
<accession>A0A915HQ90</accession>
<evidence type="ECO:0000313" key="2">
    <source>
        <dbReference type="WBParaSite" id="nRc.2.0.1.t03635-RA"/>
    </source>
</evidence>
<organism evidence="1 2">
    <name type="scientific">Romanomermis culicivorax</name>
    <name type="common">Nematode worm</name>
    <dbReference type="NCBI Taxonomy" id="13658"/>
    <lineage>
        <taxon>Eukaryota</taxon>
        <taxon>Metazoa</taxon>
        <taxon>Ecdysozoa</taxon>
        <taxon>Nematoda</taxon>
        <taxon>Enoplea</taxon>
        <taxon>Dorylaimia</taxon>
        <taxon>Mermithida</taxon>
        <taxon>Mermithoidea</taxon>
        <taxon>Mermithidae</taxon>
        <taxon>Romanomermis</taxon>
    </lineage>
</organism>